<name>A0A223P4T0_9SPHI</name>
<feature type="transmembrane region" description="Helical" evidence="16">
    <location>
        <begin position="29"/>
        <end position="49"/>
    </location>
</feature>
<dbReference type="Gene3D" id="3.40.50.300">
    <property type="entry name" value="P-loop containing nucleotide triphosphate hydrolases"/>
    <property type="match status" value="1"/>
</dbReference>
<comment type="similarity">
    <text evidence="3">Belongs to the etk/wzc family.</text>
</comment>
<evidence type="ECO:0000256" key="6">
    <source>
        <dbReference type="ARBA" id="ARBA00022519"/>
    </source>
</evidence>
<keyword evidence="13 16" id="KW-0472">Membrane</keyword>
<dbReference type="SUPFAM" id="SSF52540">
    <property type="entry name" value="P-loop containing nucleoside triphosphate hydrolases"/>
    <property type="match status" value="1"/>
</dbReference>
<dbReference type="CDD" id="cd05387">
    <property type="entry name" value="BY-kinase"/>
    <property type="match status" value="1"/>
</dbReference>
<evidence type="ECO:0000256" key="15">
    <source>
        <dbReference type="ARBA" id="ARBA00051245"/>
    </source>
</evidence>
<evidence type="ECO:0000256" key="14">
    <source>
        <dbReference type="ARBA" id="ARBA00023137"/>
    </source>
</evidence>
<evidence type="ECO:0000259" key="18">
    <source>
        <dbReference type="Pfam" id="PF13614"/>
    </source>
</evidence>
<evidence type="ECO:0000256" key="11">
    <source>
        <dbReference type="ARBA" id="ARBA00022840"/>
    </source>
</evidence>
<evidence type="ECO:0000256" key="8">
    <source>
        <dbReference type="ARBA" id="ARBA00022692"/>
    </source>
</evidence>
<keyword evidence="9" id="KW-0547">Nucleotide-binding</keyword>
<dbReference type="GO" id="GO:0004715">
    <property type="term" value="F:non-membrane spanning protein tyrosine kinase activity"/>
    <property type="evidence" value="ECO:0007669"/>
    <property type="project" value="UniProtKB-EC"/>
</dbReference>
<gene>
    <name evidence="20" type="ORF">MuYL_4928</name>
</gene>
<keyword evidence="10" id="KW-0418">Kinase</keyword>
<protein>
    <recommendedName>
        <fullName evidence="4">non-specific protein-tyrosine kinase</fullName>
        <ecNumber evidence="4">2.7.10.2</ecNumber>
    </recommendedName>
</protein>
<dbReference type="GO" id="GO:0005524">
    <property type="term" value="F:ATP binding"/>
    <property type="evidence" value="ECO:0007669"/>
    <property type="project" value="UniProtKB-KW"/>
</dbReference>
<evidence type="ECO:0000256" key="4">
    <source>
        <dbReference type="ARBA" id="ARBA00011903"/>
    </source>
</evidence>
<evidence type="ECO:0000256" key="1">
    <source>
        <dbReference type="ARBA" id="ARBA00004429"/>
    </source>
</evidence>
<evidence type="ECO:0000313" key="21">
    <source>
        <dbReference type="Proteomes" id="UP000215002"/>
    </source>
</evidence>
<evidence type="ECO:0000259" key="19">
    <source>
        <dbReference type="Pfam" id="PF13807"/>
    </source>
</evidence>
<dbReference type="NCBIfam" id="TIGR01007">
    <property type="entry name" value="eps_fam"/>
    <property type="match status" value="1"/>
</dbReference>
<dbReference type="InterPro" id="IPR027417">
    <property type="entry name" value="P-loop_NTPase"/>
</dbReference>
<keyword evidence="11" id="KW-0067">ATP-binding</keyword>
<dbReference type="KEGG" id="muc:MuYL_4928"/>
<keyword evidence="14" id="KW-0829">Tyrosine-protein kinase</keyword>
<evidence type="ECO:0000313" key="20">
    <source>
        <dbReference type="EMBL" id="ASU36811.1"/>
    </source>
</evidence>
<dbReference type="EC" id="2.7.10.2" evidence="4"/>
<evidence type="ECO:0000256" key="5">
    <source>
        <dbReference type="ARBA" id="ARBA00022475"/>
    </source>
</evidence>
<keyword evidence="8 16" id="KW-0812">Transmembrane</keyword>
<dbReference type="OrthoDB" id="9794577at2"/>
<dbReference type="InterPro" id="IPR025669">
    <property type="entry name" value="AAA_dom"/>
</dbReference>
<dbReference type="PANTHER" id="PTHR32309">
    <property type="entry name" value="TYROSINE-PROTEIN KINASE"/>
    <property type="match status" value="1"/>
</dbReference>
<comment type="catalytic activity">
    <reaction evidence="15">
        <text>L-tyrosyl-[protein] + ATP = O-phospho-L-tyrosyl-[protein] + ADP + H(+)</text>
        <dbReference type="Rhea" id="RHEA:10596"/>
        <dbReference type="Rhea" id="RHEA-COMP:10136"/>
        <dbReference type="Rhea" id="RHEA-COMP:20101"/>
        <dbReference type="ChEBI" id="CHEBI:15378"/>
        <dbReference type="ChEBI" id="CHEBI:30616"/>
        <dbReference type="ChEBI" id="CHEBI:46858"/>
        <dbReference type="ChEBI" id="CHEBI:61978"/>
        <dbReference type="ChEBI" id="CHEBI:456216"/>
        <dbReference type="EC" id="2.7.10.2"/>
    </reaction>
</comment>
<accession>A0A223P4T0</accession>
<sequence length="811" mass="91546">MEEISKTQPKLPSQEIDYLKIVKIILSRWYWIVGSLTVCLIIANVYLWYTPKTYATGATLKFEEKKSEISDLISVPGANDRGNVSKIQSETIVLQSTALLLNAIKHLDYRISFYVVGRVLNRTNELYPQKPLAIELIKFDSLNFFHDMVTYRPINSSSFSISYKVSGKDIKNTYNYNTPFSIGPTAFSIKYPGFLPKTAMFLFKLNSPEEFVGRVRGGLHTAETARNSNIISLQEVDSNPQFAADALNAVMKEYLNYDRNQRTQSASQMIKFIDKQLDFLSNELKGSDNSIKDYQNKKKIMDVSTASTRALSKATDLESQSSLLKIDELAIDQLKQEVIKANDNLLPNFSIGGVEHQQLSEAITSLNVLINDKKNALKTFTKNSQTIQDLDQQILQVKNNILNSINATHVLIENKLKYIQSELGPINQQISELPSAERDMVALKRDFDINDKVYSFLSEKKLDAQINSAGILPGATIIDFAQPNYSPVSPDERGVERSAQIFGLAIGFGLIVLIRILNPFIYDKETIESLTTIPIIGVIRKFPEEIDEYSTQILAISKPKSIFAESVRSVRTNLSFLATDKISKVICITSEVAGEGKSFVAVNLSSTLSLIDKKVILIAADLRRSKLHKTFHVPNDIGLSSYLANQCNVDDIISHSNQENLDFIISGPVPPNPSELLHSKRMGLLIEELKKRYDVVMIDTAPIGLVSDAIPLIRVSDVNLFVIRSGKSKFYAATVPQRIAQEYHLDNTVIVLNAFAQDLLHSRFYTTKFTGDNYGSKYYYYSDYTGYESSGYYIDKSENKWWDIMRWFKKR</sequence>
<dbReference type="Pfam" id="PF13614">
    <property type="entry name" value="AAA_31"/>
    <property type="match status" value="1"/>
</dbReference>
<dbReference type="RefSeq" id="WP_094572777.1">
    <property type="nucleotide sequence ID" value="NZ_CP022743.1"/>
</dbReference>
<evidence type="ECO:0000256" key="10">
    <source>
        <dbReference type="ARBA" id="ARBA00022777"/>
    </source>
</evidence>
<evidence type="ECO:0000256" key="13">
    <source>
        <dbReference type="ARBA" id="ARBA00023136"/>
    </source>
</evidence>
<keyword evidence="21" id="KW-1185">Reference proteome</keyword>
<dbReference type="Proteomes" id="UP000215002">
    <property type="component" value="Chromosome"/>
</dbReference>
<dbReference type="InterPro" id="IPR050445">
    <property type="entry name" value="Bact_polysacc_biosynth/exp"/>
</dbReference>
<dbReference type="GO" id="GO:0005886">
    <property type="term" value="C:plasma membrane"/>
    <property type="evidence" value="ECO:0007669"/>
    <property type="project" value="UniProtKB-SubCell"/>
</dbReference>
<keyword evidence="6" id="KW-0997">Cell inner membrane</keyword>
<evidence type="ECO:0000256" key="2">
    <source>
        <dbReference type="ARBA" id="ARBA00007316"/>
    </source>
</evidence>
<dbReference type="AlphaFoldDB" id="A0A223P4T0"/>
<proteinExistence type="inferred from homology"/>
<organism evidence="20 21">
    <name type="scientific">Mucilaginibacter xinganensis</name>
    <dbReference type="NCBI Taxonomy" id="1234841"/>
    <lineage>
        <taxon>Bacteria</taxon>
        <taxon>Pseudomonadati</taxon>
        <taxon>Bacteroidota</taxon>
        <taxon>Sphingobacteriia</taxon>
        <taxon>Sphingobacteriales</taxon>
        <taxon>Sphingobacteriaceae</taxon>
        <taxon>Mucilaginibacter</taxon>
    </lineage>
</organism>
<reference evidence="20 21" key="1">
    <citation type="submission" date="2017-08" db="EMBL/GenBank/DDBJ databases">
        <title>Complete genome sequence of Mucilaginibacter sp. strain BJC16-A31.</title>
        <authorList>
            <consortium name="Henan University of Science and Technology"/>
            <person name="You X."/>
        </authorList>
    </citation>
    <scope>NUCLEOTIDE SEQUENCE [LARGE SCALE GENOMIC DNA]</scope>
    <source>
        <strain evidence="20 21">BJC16-A31</strain>
    </source>
</reference>
<feature type="domain" description="Polysaccharide chain length determinant N-terminal" evidence="17">
    <location>
        <begin position="14"/>
        <end position="107"/>
    </location>
</feature>
<comment type="similarity">
    <text evidence="2">Belongs to the CpsD/CapB family.</text>
</comment>
<dbReference type="PANTHER" id="PTHR32309:SF13">
    <property type="entry name" value="FERRIC ENTEROBACTIN TRANSPORT PROTEIN FEPE"/>
    <property type="match status" value="1"/>
</dbReference>
<evidence type="ECO:0000256" key="16">
    <source>
        <dbReference type="SAM" id="Phobius"/>
    </source>
</evidence>
<evidence type="ECO:0000256" key="12">
    <source>
        <dbReference type="ARBA" id="ARBA00022989"/>
    </source>
</evidence>
<evidence type="ECO:0000256" key="3">
    <source>
        <dbReference type="ARBA" id="ARBA00008883"/>
    </source>
</evidence>
<dbReference type="InterPro" id="IPR032807">
    <property type="entry name" value="GNVR"/>
</dbReference>
<keyword evidence="12 16" id="KW-1133">Transmembrane helix</keyword>
<feature type="domain" description="Tyrosine-protein kinase G-rich" evidence="19">
    <location>
        <begin position="437"/>
        <end position="513"/>
    </location>
</feature>
<keyword evidence="7" id="KW-0808">Transferase</keyword>
<evidence type="ECO:0000256" key="9">
    <source>
        <dbReference type="ARBA" id="ARBA00022741"/>
    </source>
</evidence>
<dbReference type="EMBL" id="CP022743">
    <property type="protein sequence ID" value="ASU36811.1"/>
    <property type="molecule type" value="Genomic_DNA"/>
</dbReference>
<dbReference type="Pfam" id="PF02706">
    <property type="entry name" value="Wzz"/>
    <property type="match status" value="1"/>
</dbReference>
<dbReference type="Pfam" id="PF13807">
    <property type="entry name" value="GNVR"/>
    <property type="match status" value="1"/>
</dbReference>
<dbReference type="InterPro" id="IPR003856">
    <property type="entry name" value="LPS_length_determ_N"/>
</dbReference>
<feature type="domain" description="AAA" evidence="18">
    <location>
        <begin position="584"/>
        <end position="703"/>
    </location>
</feature>
<evidence type="ECO:0000256" key="7">
    <source>
        <dbReference type="ARBA" id="ARBA00022679"/>
    </source>
</evidence>
<dbReference type="InterPro" id="IPR005702">
    <property type="entry name" value="Wzc-like_C"/>
</dbReference>
<keyword evidence="5" id="KW-1003">Cell membrane</keyword>
<comment type="subcellular location">
    <subcellularLocation>
        <location evidence="1">Cell inner membrane</location>
        <topology evidence="1">Multi-pass membrane protein</topology>
    </subcellularLocation>
</comment>
<evidence type="ECO:0000259" key="17">
    <source>
        <dbReference type="Pfam" id="PF02706"/>
    </source>
</evidence>